<dbReference type="InterPro" id="IPR012349">
    <property type="entry name" value="Split_barrel_FMN-bd"/>
</dbReference>
<dbReference type="PANTHER" id="PTHR30466:SF11">
    <property type="entry name" value="FLAVIN-DEPENDENT MONOOXYGENASE, REDUCTASE SUBUNIT HSAB"/>
    <property type="match status" value="1"/>
</dbReference>
<gene>
    <name evidence="5" type="ORF">DW2_09521</name>
</gene>
<feature type="domain" description="Flavin reductase like" evidence="4">
    <location>
        <begin position="35"/>
        <end position="180"/>
    </location>
</feature>
<keyword evidence="6" id="KW-1185">Reference proteome</keyword>
<dbReference type="Gene3D" id="2.30.110.10">
    <property type="entry name" value="Electron Transport, Fmn-binding Protein, Chain A"/>
    <property type="match status" value="1"/>
</dbReference>
<dbReference type="eggNOG" id="COG1853">
    <property type="taxonomic scope" value="Bacteria"/>
</dbReference>
<reference evidence="5 6" key="2">
    <citation type="journal article" date="2015" name="Antonie Van Leeuwenhoek">
        <title>Thioclava indica sp. nov., isolated from surface seawater of the Indian Ocean.</title>
        <authorList>
            <person name="Liu Y."/>
            <person name="Lai Q."/>
            <person name="Du J."/>
            <person name="Xu H."/>
            <person name="Jiang L."/>
            <person name="Shao Z."/>
        </authorList>
    </citation>
    <scope>NUCLEOTIDE SEQUENCE [LARGE SCALE GENOMIC DNA]</scope>
    <source>
        <strain evidence="5 6">13D2W-2</strain>
    </source>
</reference>
<dbReference type="PANTHER" id="PTHR30466">
    <property type="entry name" value="FLAVIN REDUCTASE"/>
    <property type="match status" value="1"/>
</dbReference>
<evidence type="ECO:0000256" key="1">
    <source>
        <dbReference type="ARBA" id="ARBA00008898"/>
    </source>
</evidence>
<keyword evidence="2" id="KW-0560">Oxidoreductase</keyword>
<dbReference type="EMBL" id="AQRC01000006">
    <property type="protein sequence ID" value="KFE35204.1"/>
    <property type="molecule type" value="Genomic_DNA"/>
</dbReference>
<dbReference type="GO" id="GO:0004497">
    <property type="term" value="F:monooxygenase activity"/>
    <property type="evidence" value="ECO:0007669"/>
    <property type="project" value="UniProtKB-KW"/>
</dbReference>
<dbReference type="InterPro" id="IPR002563">
    <property type="entry name" value="Flavin_Rdtase-like_dom"/>
</dbReference>
<dbReference type="GO" id="GO:0042602">
    <property type="term" value="F:riboflavin reductase (NADPH) activity"/>
    <property type="evidence" value="ECO:0007669"/>
    <property type="project" value="TreeGrafter"/>
</dbReference>
<accession>A0A085TWV7</accession>
<keyword evidence="5" id="KW-0503">Monooxygenase</keyword>
<evidence type="ECO:0000259" key="4">
    <source>
        <dbReference type="SMART" id="SM00903"/>
    </source>
</evidence>
<reference evidence="6" key="1">
    <citation type="submission" date="2013-04" db="EMBL/GenBank/DDBJ databases">
        <title>Thioclava sp. 13D2W-2 Genome Sequencing.</title>
        <authorList>
            <person name="Lai Q."/>
            <person name="Li G."/>
            <person name="Shao Z."/>
        </authorList>
    </citation>
    <scope>NUCLEOTIDE SEQUENCE [LARGE SCALE GENOMIC DNA]</scope>
    <source>
        <strain evidence="6">13D2W-2</strain>
    </source>
</reference>
<name>A0A085TWV7_9RHOB</name>
<evidence type="ECO:0000256" key="2">
    <source>
        <dbReference type="ARBA" id="ARBA00023002"/>
    </source>
</evidence>
<dbReference type="SMART" id="SM00903">
    <property type="entry name" value="Flavin_Reduct"/>
    <property type="match status" value="1"/>
</dbReference>
<evidence type="ECO:0000313" key="6">
    <source>
        <dbReference type="Proteomes" id="UP000028607"/>
    </source>
</evidence>
<proteinExistence type="inferred from homology"/>
<dbReference type="OrthoDB" id="9792858at2"/>
<dbReference type="PATRIC" id="fig|1317124.6.peg.1932"/>
<dbReference type="Proteomes" id="UP000028607">
    <property type="component" value="Unassembled WGS sequence"/>
</dbReference>
<dbReference type="STRING" id="1317124.DW2_09521"/>
<protein>
    <submittedName>
        <fullName evidence="5">Nitrilotriacetate monooxygenase subunit B</fullName>
    </submittedName>
</protein>
<dbReference type="InterPro" id="IPR050268">
    <property type="entry name" value="NADH-dep_flavin_reductase"/>
</dbReference>
<evidence type="ECO:0000256" key="3">
    <source>
        <dbReference type="SAM" id="MobiDB-lite"/>
    </source>
</evidence>
<sequence>MRESDDIEAAMDRAEASGRGHVPDPAEPRLLRDALGRFATGVTVVTACECGGEGNPIGITVNSFASVSLSPALILWSAARSSMRHAHYTEAPAFAVHVLRHDQSGLARRFTRSGDRFDGLDYTMNEDGVPLLADTLARFECVTEARHDGGDHTIIIGRVTRFTADPDGTPLIFSGGQFGGFVPDAQPS</sequence>
<dbReference type="Pfam" id="PF01613">
    <property type="entry name" value="Flavin_Reduct"/>
    <property type="match status" value="1"/>
</dbReference>
<comment type="caution">
    <text evidence="5">The sequence shown here is derived from an EMBL/GenBank/DDBJ whole genome shotgun (WGS) entry which is preliminary data.</text>
</comment>
<feature type="region of interest" description="Disordered" evidence="3">
    <location>
        <begin position="1"/>
        <end position="25"/>
    </location>
</feature>
<organism evidence="5 6">
    <name type="scientific">Thioclava atlantica</name>
    <dbReference type="NCBI Taxonomy" id="1317124"/>
    <lineage>
        <taxon>Bacteria</taxon>
        <taxon>Pseudomonadati</taxon>
        <taxon>Pseudomonadota</taxon>
        <taxon>Alphaproteobacteria</taxon>
        <taxon>Rhodobacterales</taxon>
        <taxon>Paracoccaceae</taxon>
        <taxon>Thioclava</taxon>
    </lineage>
</organism>
<dbReference type="SUPFAM" id="SSF50475">
    <property type="entry name" value="FMN-binding split barrel"/>
    <property type="match status" value="1"/>
</dbReference>
<dbReference type="AlphaFoldDB" id="A0A085TWV7"/>
<comment type="similarity">
    <text evidence="1">Belongs to the non-flavoprotein flavin reductase family.</text>
</comment>
<evidence type="ECO:0000313" key="5">
    <source>
        <dbReference type="EMBL" id="KFE35204.1"/>
    </source>
</evidence>
<dbReference type="GO" id="GO:0010181">
    <property type="term" value="F:FMN binding"/>
    <property type="evidence" value="ECO:0007669"/>
    <property type="project" value="InterPro"/>
</dbReference>